<reference evidence="2" key="1">
    <citation type="journal article" date="2014" name="Front. Microbiol.">
        <title>High frequency of phylogenetically diverse reductive dehalogenase-homologous genes in deep subseafloor sedimentary metagenomes.</title>
        <authorList>
            <person name="Kawai M."/>
            <person name="Futagami T."/>
            <person name="Toyoda A."/>
            <person name="Takaki Y."/>
            <person name="Nishi S."/>
            <person name="Hori S."/>
            <person name="Arai W."/>
            <person name="Tsubouchi T."/>
            <person name="Morono Y."/>
            <person name="Uchiyama I."/>
            <person name="Ito T."/>
            <person name="Fujiyama A."/>
            <person name="Inagaki F."/>
            <person name="Takami H."/>
        </authorList>
    </citation>
    <scope>NUCLEOTIDE SEQUENCE</scope>
    <source>
        <strain evidence="2">Expedition CK06-06</strain>
    </source>
</reference>
<dbReference type="SUPFAM" id="SSF69304">
    <property type="entry name" value="Tricorn protease N-terminal domain"/>
    <property type="match status" value="1"/>
</dbReference>
<protein>
    <recommendedName>
        <fullName evidence="1">Dipeptidylpeptidase IV N-terminal domain-containing protein</fullName>
    </recommendedName>
</protein>
<name>X1GB15_9ZZZZ</name>
<evidence type="ECO:0000313" key="2">
    <source>
        <dbReference type="EMBL" id="GAH54422.1"/>
    </source>
</evidence>
<accession>X1GB15</accession>
<dbReference type="EMBL" id="BARU01024883">
    <property type="protein sequence ID" value="GAH54422.1"/>
    <property type="molecule type" value="Genomic_DNA"/>
</dbReference>
<comment type="caution">
    <text evidence="2">The sequence shown here is derived from an EMBL/GenBank/DDBJ whole genome shotgun (WGS) entry which is preliminary data.</text>
</comment>
<proteinExistence type="predicted"/>
<dbReference type="Pfam" id="PF00930">
    <property type="entry name" value="DPPIV_N"/>
    <property type="match status" value="1"/>
</dbReference>
<dbReference type="AlphaFoldDB" id="X1GB15"/>
<evidence type="ECO:0000259" key="1">
    <source>
        <dbReference type="Pfam" id="PF00930"/>
    </source>
</evidence>
<feature type="domain" description="Dipeptidylpeptidase IV N-terminal" evidence="1">
    <location>
        <begin position="11"/>
        <end position="115"/>
    </location>
</feature>
<dbReference type="PANTHER" id="PTHR36842">
    <property type="entry name" value="PROTEIN TOLB HOMOLOG"/>
    <property type="match status" value="1"/>
</dbReference>
<dbReference type="GO" id="GO:0006508">
    <property type="term" value="P:proteolysis"/>
    <property type="evidence" value="ECO:0007669"/>
    <property type="project" value="InterPro"/>
</dbReference>
<feature type="non-terminal residue" evidence="2">
    <location>
        <position position="1"/>
    </location>
</feature>
<dbReference type="PANTHER" id="PTHR36842:SF1">
    <property type="entry name" value="PROTEIN TOLB"/>
    <property type="match status" value="1"/>
</dbReference>
<feature type="non-terminal residue" evidence="2">
    <location>
        <position position="275"/>
    </location>
</feature>
<dbReference type="Gene3D" id="2.120.10.30">
    <property type="entry name" value="TolB, C-terminal domain"/>
    <property type="match status" value="2"/>
</dbReference>
<organism evidence="2">
    <name type="scientific">marine sediment metagenome</name>
    <dbReference type="NCBI Taxonomy" id="412755"/>
    <lineage>
        <taxon>unclassified sequences</taxon>
        <taxon>metagenomes</taxon>
        <taxon>ecological metagenomes</taxon>
    </lineage>
</organism>
<dbReference type="InterPro" id="IPR002469">
    <property type="entry name" value="Peptidase_S9B_N"/>
</dbReference>
<gene>
    <name evidence="2" type="ORF">S03H2_40163</name>
</gene>
<sequence>IPQFYNVKLSPSKNKIAFYWDKTGRLELYLMDLASKEYEQISNGEVPRALRSGFIWSKDNRNIIFAKDKEGNEQHDLYMLDTQSKEITQLTDTPRFQEHVWDVSPDAKNLLFLSTRNGQMNLFSLNLENREVAELTDFTRPVMGAKWSPTNDYILFGYNDMKNLQNIDVWIMNVDGSEKKKLISMKDGSQEGVAGISKDGKTVAITSDYEGVSKAGVYDFKTKKIKWVSDGKYDEVASAISPDGKYLVCLRNHEATIVPIIYNIETKEEKKVDFP</sequence>
<dbReference type="InterPro" id="IPR011042">
    <property type="entry name" value="6-blade_b-propeller_TolB-like"/>
</dbReference>